<dbReference type="AlphaFoldDB" id="A0A8H7RUK7"/>
<gene>
    <name evidence="1" type="ORF">INT45_012803</name>
</gene>
<accession>A0A8H7RUK7</accession>
<dbReference type="Proteomes" id="UP000646827">
    <property type="component" value="Unassembled WGS sequence"/>
</dbReference>
<name>A0A8H7RUK7_9FUNG</name>
<evidence type="ECO:0000313" key="2">
    <source>
        <dbReference type="Proteomes" id="UP000646827"/>
    </source>
</evidence>
<comment type="caution">
    <text evidence="1">The sequence shown here is derived from an EMBL/GenBank/DDBJ whole genome shotgun (WGS) entry which is preliminary data.</text>
</comment>
<organism evidence="1 2">
    <name type="scientific">Circinella minor</name>
    <dbReference type="NCBI Taxonomy" id="1195481"/>
    <lineage>
        <taxon>Eukaryota</taxon>
        <taxon>Fungi</taxon>
        <taxon>Fungi incertae sedis</taxon>
        <taxon>Mucoromycota</taxon>
        <taxon>Mucoromycotina</taxon>
        <taxon>Mucoromycetes</taxon>
        <taxon>Mucorales</taxon>
        <taxon>Lichtheimiaceae</taxon>
        <taxon>Circinella</taxon>
    </lineage>
</organism>
<reference evidence="1 2" key="1">
    <citation type="submission" date="2020-12" db="EMBL/GenBank/DDBJ databases">
        <title>Metabolic potential, ecology and presence of endohyphal bacteria is reflected in genomic diversity of Mucoromycotina.</title>
        <authorList>
            <person name="Muszewska A."/>
            <person name="Okrasinska A."/>
            <person name="Steczkiewicz K."/>
            <person name="Drgas O."/>
            <person name="Orlowska M."/>
            <person name="Perlinska-Lenart U."/>
            <person name="Aleksandrzak-Piekarczyk T."/>
            <person name="Szatraj K."/>
            <person name="Zielenkiewicz U."/>
            <person name="Pilsyk S."/>
            <person name="Malc E."/>
            <person name="Mieczkowski P."/>
            <person name="Kruszewska J.S."/>
            <person name="Biernat P."/>
            <person name="Pawlowska J."/>
        </authorList>
    </citation>
    <scope>NUCLEOTIDE SEQUENCE [LARGE SCALE GENOMIC DNA]</scope>
    <source>
        <strain evidence="1 2">CBS 142.35</strain>
    </source>
</reference>
<evidence type="ECO:0000313" key="1">
    <source>
        <dbReference type="EMBL" id="KAG2216945.1"/>
    </source>
</evidence>
<dbReference type="EMBL" id="JAEPRB010000343">
    <property type="protein sequence ID" value="KAG2216945.1"/>
    <property type="molecule type" value="Genomic_DNA"/>
</dbReference>
<sequence length="98" mass="10682">MFNEDDEGKVDEIGNNLINCDCCEDVSGCGDKGEVGLEIYNVVEDGEDDVDNSLDDDCCCDDKDDDGIMDDSEERVIVGTVIDDEDDDANNGVGFMRI</sequence>
<proteinExistence type="predicted"/>
<keyword evidence="2" id="KW-1185">Reference proteome</keyword>
<protein>
    <submittedName>
        <fullName evidence="1">Uncharacterized protein</fullName>
    </submittedName>
</protein>